<keyword evidence="1" id="KW-0378">Hydrolase</keyword>
<evidence type="ECO:0000259" key="2">
    <source>
        <dbReference type="Pfam" id="PF12706"/>
    </source>
</evidence>
<dbReference type="SUPFAM" id="SSF56281">
    <property type="entry name" value="Metallo-hydrolase/oxidoreductase"/>
    <property type="match status" value="1"/>
</dbReference>
<dbReference type="AlphaFoldDB" id="A0A939LXE9"/>
<comment type="caution">
    <text evidence="3">The sequence shown here is derived from an EMBL/GenBank/DDBJ whole genome shotgun (WGS) entry which is preliminary data.</text>
</comment>
<dbReference type="InterPro" id="IPR036866">
    <property type="entry name" value="RibonucZ/Hydroxyglut_hydro"/>
</dbReference>
<dbReference type="EMBL" id="JAGDYL010000035">
    <property type="protein sequence ID" value="MBO1806470.1"/>
    <property type="molecule type" value="Genomic_DNA"/>
</dbReference>
<protein>
    <submittedName>
        <fullName evidence="3">MBL fold metallo-hydrolase</fullName>
    </submittedName>
</protein>
<feature type="domain" description="Metallo-beta-lactamase" evidence="2">
    <location>
        <begin position="8"/>
        <end position="178"/>
    </location>
</feature>
<accession>A0A939LXE9</accession>
<evidence type="ECO:0000313" key="3">
    <source>
        <dbReference type="EMBL" id="MBO1806470.1"/>
    </source>
</evidence>
<organism evidence="3 4">
    <name type="scientific">Leucobacter ruminantium</name>
    <dbReference type="NCBI Taxonomy" id="1289170"/>
    <lineage>
        <taxon>Bacteria</taxon>
        <taxon>Bacillati</taxon>
        <taxon>Actinomycetota</taxon>
        <taxon>Actinomycetes</taxon>
        <taxon>Micrococcales</taxon>
        <taxon>Microbacteriaceae</taxon>
        <taxon>Leucobacter</taxon>
    </lineage>
</organism>
<dbReference type="PANTHER" id="PTHR43546">
    <property type="entry name" value="UPF0173 METAL-DEPENDENT HYDROLASE MJ1163-RELATED"/>
    <property type="match status" value="1"/>
</dbReference>
<gene>
    <name evidence="3" type="ORF">J4H91_14285</name>
</gene>
<dbReference type="RefSeq" id="WP_208046924.1">
    <property type="nucleotide sequence ID" value="NZ_JAGDYL010000035.1"/>
</dbReference>
<keyword evidence="4" id="KW-1185">Reference proteome</keyword>
<dbReference type="PANTHER" id="PTHR43546:SF9">
    <property type="entry name" value="L-ASCORBATE-6-PHOSPHATE LACTONASE ULAG-RELATED"/>
    <property type="match status" value="1"/>
</dbReference>
<name>A0A939LXE9_9MICO</name>
<dbReference type="InterPro" id="IPR050114">
    <property type="entry name" value="UPF0173_UPF0282_UlaG_hydrolase"/>
</dbReference>
<dbReference type="Pfam" id="PF12706">
    <property type="entry name" value="Lactamase_B_2"/>
    <property type="match status" value="1"/>
</dbReference>
<dbReference type="GO" id="GO:0016787">
    <property type="term" value="F:hydrolase activity"/>
    <property type="evidence" value="ECO:0007669"/>
    <property type="project" value="UniProtKB-KW"/>
</dbReference>
<dbReference type="Proteomes" id="UP000664398">
    <property type="component" value="Unassembled WGS sequence"/>
</dbReference>
<evidence type="ECO:0000313" key="4">
    <source>
        <dbReference type="Proteomes" id="UP000664398"/>
    </source>
</evidence>
<dbReference type="Gene3D" id="3.60.15.10">
    <property type="entry name" value="Ribonuclease Z/Hydroxyacylglutathione hydrolase-like"/>
    <property type="match status" value="1"/>
</dbReference>
<reference evidence="3" key="1">
    <citation type="submission" date="2021-03" db="EMBL/GenBank/DDBJ databases">
        <title>Leucobacter chromiisoli sp. nov., isolated from chromium-containing soil of chemical plant.</title>
        <authorList>
            <person name="Xu Z."/>
        </authorList>
    </citation>
    <scope>NUCLEOTIDE SEQUENCE</scope>
    <source>
        <strain evidence="3">A2</strain>
    </source>
</reference>
<proteinExistence type="predicted"/>
<evidence type="ECO:0000256" key="1">
    <source>
        <dbReference type="ARBA" id="ARBA00022801"/>
    </source>
</evidence>
<dbReference type="InterPro" id="IPR001279">
    <property type="entry name" value="Metallo-B-lactamas"/>
</dbReference>
<sequence>MLKTAGPAIDAESLLPLDGALITHDHHIDHLDHSGRSLLPSIPQIITTTEGAARLGGTTKGLADFEQTMLPLPDGGNLLVTALPAQHGPDEIAASTGQVIGFLLSGAGLPSIYISGDNWSLDIGRMIAERIAPVDVAIMYGGGARFAELLDGAEITMPKEDSVKVAKMLSARQIIPAHTEGWAHFKEGYQEFRTAFYDGGLGQAFIDAAFGERIVLRI</sequence>